<proteinExistence type="predicted"/>
<evidence type="ECO:0000313" key="2">
    <source>
        <dbReference type="Proteomes" id="UP000447434"/>
    </source>
</evidence>
<keyword evidence="2" id="KW-1185">Reference proteome</keyword>
<accession>A0A6A4QIS9</accession>
<dbReference type="OrthoDB" id="1429806at2759"/>
<gene>
    <name evidence="1" type="ORF">Lalb_Chr05g0226821</name>
</gene>
<dbReference type="EMBL" id="WOCE01000005">
    <property type="protein sequence ID" value="KAE9614335.1"/>
    <property type="molecule type" value="Genomic_DNA"/>
</dbReference>
<evidence type="ECO:0000313" key="1">
    <source>
        <dbReference type="EMBL" id="KAE9614335.1"/>
    </source>
</evidence>
<comment type="caution">
    <text evidence="1">The sequence shown here is derived from an EMBL/GenBank/DDBJ whole genome shotgun (WGS) entry which is preliminary data.</text>
</comment>
<dbReference type="AlphaFoldDB" id="A0A6A4QIS9"/>
<protein>
    <submittedName>
        <fullName evidence="1">Uncharacterized protein</fullName>
    </submittedName>
</protein>
<reference evidence="2" key="1">
    <citation type="journal article" date="2020" name="Nat. Commun.">
        <title>Genome sequence of the cluster root forming white lupin.</title>
        <authorList>
            <person name="Hufnagel B."/>
            <person name="Marques A."/>
            <person name="Soriano A."/>
            <person name="Marques L."/>
            <person name="Divol F."/>
            <person name="Doumas P."/>
            <person name="Sallet E."/>
            <person name="Mancinotti D."/>
            <person name="Carrere S."/>
            <person name="Marande W."/>
            <person name="Arribat S."/>
            <person name="Keller J."/>
            <person name="Huneau C."/>
            <person name="Blein T."/>
            <person name="Aime D."/>
            <person name="Laguerre M."/>
            <person name="Taylor J."/>
            <person name="Schubert V."/>
            <person name="Nelson M."/>
            <person name="Geu-Flores F."/>
            <person name="Crespi M."/>
            <person name="Gallardo-Guerrero K."/>
            <person name="Delaux P.-M."/>
            <person name="Salse J."/>
            <person name="Berges H."/>
            <person name="Guyot R."/>
            <person name="Gouzy J."/>
            <person name="Peret B."/>
        </authorList>
    </citation>
    <scope>NUCLEOTIDE SEQUENCE [LARGE SCALE GENOMIC DNA]</scope>
    <source>
        <strain evidence="2">cv. Amiga</strain>
    </source>
</reference>
<name>A0A6A4QIS9_LUPAL</name>
<organism evidence="1 2">
    <name type="scientific">Lupinus albus</name>
    <name type="common">White lupine</name>
    <name type="synonym">Lupinus termis</name>
    <dbReference type="NCBI Taxonomy" id="3870"/>
    <lineage>
        <taxon>Eukaryota</taxon>
        <taxon>Viridiplantae</taxon>
        <taxon>Streptophyta</taxon>
        <taxon>Embryophyta</taxon>
        <taxon>Tracheophyta</taxon>
        <taxon>Spermatophyta</taxon>
        <taxon>Magnoliopsida</taxon>
        <taxon>eudicotyledons</taxon>
        <taxon>Gunneridae</taxon>
        <taxon>Pentapetalae</taxon>
        <taxon>rosids</taxon>
        <taxon>fabids</taxon>
        <taxon>Fabales</taxon>
        <taxon>Fabaceae</taxon>
        <taxon>Papilionoideae</taxon>
        <taxon>50 kb inversion clade</taxon>
        <taxon>genistoids sensu lato</taxon>
        <taxon>core genistoids</taxon>
        <taxon>Genisteae</taxon>
        <taxon>Lupinus</taxon>
    </lineage>
</organism>
<dbReference type="Proteomes" id="UP000447434">
    <property type="component" value="Chromosome 5"/>
</dbReference>
<sequence length="127" mass="14660">MSSGLGLVVDALNKGNCISDKLHDVADRQVAIADRHAVIAECQVTAIEKRKEIFQNQLNIIKHTRLRVYNEAGVWDLLTELDVIDPYRMHYYEYICTNEQKKRQLFGIPPHIRMQALIHMMNESGCH</sequence>